<dbReference type="GO" id="GO:0032259">
    <property type="term" value="P:methylation"/>
    <property type="evidence" value="ECO:0007669"/>
    <property type="project" value="UniProtKB-KW"/>
</dbReference>
<dbReference type="EMBL" id="AFYH01095249">
    <property type="status" value="NOT_ANNOTATED_CDS"/>
    <property type="molecule type" value="Genomic_DNA"/>
</dbReference>
<sequence>MAASRNDMFSFCVDPLKTRSAVEIRFINNVKGKGLFATRGIRKGEVVFIEKPLVSAQFLWNALYRYRGKVKVLKFLDNCFLSAWFPPGSCLETLPHPGQCCVRKELWESSPHPQVQYCSPECKRVAYERYHRVLCLGPSREDPEHPLNKLQEAWRWVCGPNAGSLLCRFDSLAHFLPQAKDEGLWMNLFSQFCSRTANEEEEIIHKLLGEKFKGQLEILRKLFAEVLYDERLSRVSAVSGRRTAEHVFQESLNLIGSVSSLSQWVHGCDALDLPTRKREQLDAFVDQLYKDIEKVTGEFLNCEGSGLYILQSCC</sequence>
<dbReference type="InterPro" id="IPR046341">
    <property type="entry name" value="SET_dom_sf"/>
</dbReference>
<dbReference type="EMBL" id="AFYH01095242">
    <property type="status" value="NOT_ANNOTATED_CDS"/>
    <property type="molecule type" value="Genomic_DNA"/>
</dbReference>
<dbReference type="GO" id="GO:0060216">
    <property type="term" value="P:definitive hemopoiesis"/>
    <property type="evidence" value="ECO:0007669"/>
    <property type="project" value="Ensembl"/>
</dbReference>
<reference evidence="5" key="1">
    <citation type="submission" date="2011-08" db="EMBL/GenBank/DDBJ databases">
        <title>The draft genome of Latimeria chalumnae.</title>
        <authorList>
            <person name="Di Palma F."/>
            <person name="Alfoldi J."/>
            <person name="Johnson J."/>
            <person name="Berlin A."/>
            <person name="Gnerre S."/>
            <person name="Jaffe D."/>
            <person name="MacCallum I."/>
            <person name="Young S."/>
            <person name="Walker B.J."/>
            <person name="Lander E."/>
            <person name="Lindblad-Toh K."/>
        </authorList>
    </citation>
    <scope>NUCLEOTIDE SEQUENCE [LARGE SCALE GENOMIC DNA]</scope>
    <source>
        <strain evidence="5">Wild caught</strain>
    </source>
</reference>
<proteinExistence type="predicted"/>
<dbReference type="EMBL" id="AFYH01095250">
    <property type="status" value="NOT_ANNOTATED_CDS"/>
    <property type="molecule type" value="Genomic_DNA"/>
</dbReference>
<dbReference type="GO" id="GO:0045814">
    <property type="term" value="P:negative regulation of gene expression, epigenetic"/>
    <property type="evidence" value="ECO:0007669"/>
    <property type="project" value="TreeGrafter"/>
</dbReference>
<dbReference type="EMBL" id="AFYH01095241">
    <property type="status" value="NOT_ANNOTATED_CDS"/>
    <property type="molecule type" value="Genomic_DNA"/>
</dbReference>
<dbReference type="EMBL" id="AFYH01095244">
    <property type="status" value="NOT_ANNOTATED_CDS"/>
    <property type="molecule type" value="Genomic_DNA"/>
</dbReference>
<dbReference type="GeneTree" id="ENSGT00510000047420"/>
<evidence type="ECO:0000313" key="4">
    <source>
        <dbReference type="Ensembl" id="ENSLACP00000010497.1"/>
    </source>
</evidence>
<organism evidence="4 5">
    <name type="scientific">Latimeria chalumnae</name>
    <name type="common">Coelacanth</name>
    <dbReference type="NCBI Taxonomy" id="7897"/>
    <lineage>
        <taxon>Eukaryota</taxon>
        <taxon>Metazoa</taxon>
        <taxon>Chordata</taxon>
        <taxon>Craniata</taxon>
        <taxon>Vertebrata</taxon>
        <taxon>Euteleostomi</taxon>
        <taxon>Coelacanthiformes</taxon>
        <taxon>Coelacanthidae</taxon>
        <taxon>Latimeria</taxon>
    </lineage>
</organism>
<dbReference type="STRING" id="7897.ENSLACP00000010497"/>
<dbReference type="GO" id="GO:0045638">
    <property type="term" value="P:negative regulation of myeloid cell differentiation"/>
    <property type="evidence" value="ECO:0007669"/>
    <property type="project" value="Ensembl"/>
</dbReference>
<dbReference type="PANTHER" id="PTHR46402:SF2">
    <property type="entry name" value="HISTONE-LYSINE N-TRIMETHYLTRANSFERASE SMYD5"/>
    <property type="match status" value="1"/>
</dbReference>
<dbReference type="SUPFAM" id="SSF82199">
    <property type="entry name" value="SET domain"/>
    <property type="match status" value="1"/>
</dbReference>
<keyword evidence="1" id="KW-0489">Methyltransferase</keyword>
<dbReference type="OMA" id="RTICHTD"/>
<evidence type="ECO:0000256" key="2">
    <source>
        <dbReference type="ARBA" id="ARBA00022679"/>
    </source>
</evidence>
<gene>
    <name evidence="4" type="primary">SMYD5</name>
</gene>
<dbReference type="Bgee" id="ENSLACG00000009247">
    <property type="expression patterns" value="Expressed in muscle tissue and 4 other cell types or tissues"/>
</dbReference>
<protein>
    <submittedName>
        <fullName evidence="4">SMYD family member 5</fullName>
    </submittedName>
</protein>
<keyword evidence="3" id="KW-0949">S-adenosyl-L-methionine</keyword>
<dbReference type="EMBL" id="AFYH01095247">
    <property type="status" value="NOT_ANNOTATED_CDS"/>
    <property type="molecule type" value="Genomic_DNA"/>
</dbReference>
<name>H3ALH6_LATCH</name>
<keyword evidence="5" id="KW-1185">Reference proteome</keyword>
<evidence type="ECO:0000313" key="5">
    <source>
        <dbReference type="Proteomes" id="UP000008672"/>
    </source>
</evidence>
<dbReference type="PANTHER" id="PTHR46402">
    <property type="entry name" value="SET AND MYND DOMAIN-CONTAINING PROTEIN 5"/>
    <property type="match status" value="1"/>
</dbReference>
<dbReference type="InParanoid" id="H3ALH6"/>
<dbReference type="HOGENOM" id="CLU_054216_0_0_1"/>
<dbReference type="AlphaFoldDB" id="H3ALH6"/>
<dbReference type="eggNOG" id="KOG2084">
    <property type="taxonomic scope" value="Eukaryota"/>
</dbReference>
<dbReference type="GO" id="GO:0042799">
    <property type="term" value="F:histone H4K20 methyltransferase activity"/>
    <property type="evidence" value="ECO:0007669"/>
    <property type="project" value="TreeGrafter"/>
</dbReference>
<reference evidence="4" key="3">
    <citation type="submission" date="2025-09" db="UniProtKB">
        <authorList>
            <consortium name="Ensembl"/>
        </authorList>
    </citation>
    <scope>IDENTIFICATION</scope>
</reference>
<dbReference type="EMBL" id="AFYH01095248">
    <property type="status" value="NOT_ANNOTATED_CDS"/>
    <property type="molecule type" value="Genomic_DNA"/>
</dbReference>
<dbReference type="GO" id="GO:0060215">
    <property type="term" value="P:primitive hemopoiesis"/>
    <property type="evidence" value="ECO:0007669"/>
    <property type="project" value="Ensembl"/>
</dbReference>
<dbReference type="FunCoup" id="H3ALH6">
    <property type="interactions" value="460"/>
</dbReference>
<accession>H3ALH6</accession>
<dbReference type="EMBL" id="AFYH01095243">
    <property type="status" value="NOT_ANNOTATED_CDS"/>
    <property type="molecule type" value="Genomic_DNA"/>
</dbReference>
<evidence type="ECO:0000256" key="1">
    <source>
        <dbReference type="ARBA" id="ARBA00022603"/>
    </source>
</evidence>
<dbReference type="Proteomes" id="UP000008672">
    <property type="component" value="Unassembled WGS sequence"/>
</dbReference>
<evidence type="ECO:0000256" key="3">
    <source>
        <dbReference type="ARBA" id="ARBA00022691"/>
    </source>
</evidence>
<dbReference type="EMBL" id="AFYH01095245">
    <property type="status" value="NOT_ANNOTATED_CDS"/>
    <property type="molecule type" value="Genomic_DNA"/>
</dbReference>
<dbReference type="EMBL" id="AFYH01095246">
    <property type="status" value="NOT_ANNOTATED_CDS"/>
    <property type="molecule type" value="Genomic_DNA"/>
</dbReference>
<keyword evidence="2" id="KW-0808">Transferase</keyword>
<reference evidence="4" key="2">
    <citation type="submission" date="2025-08" db="UniProtKB">
        <authorList>
            <consortium name="Ensembl"/>
        </authorList>
    </citation>
    <scope>IDENTIFICATION</scope>
</reference>
<dbReference type="Ensembl" id="ENSLACT00000010576.1">
    <property type="protein sequence ID" value="ENSLACP00000010497.1"/>
    <property type="gene ID" value="ENSLACG00000009247.1"/>
</dbReference>